<dbReference type="Gene3D" id="2.60.40.1120">
    <property type="entry name" value="Carboxypeptidase-like, regulatory domain"/>
    <property type="match status" value="1"/>
</dbReference>
<keyword evidence="1" id="KW-0812">Transmembrane</keyword>
<evidence type="ECO:0000313" key="4">
    <source>
        <dbReference type="Proteomes" id="UP000533637"/>
    </source>
</evidence>
<sequence length="1089" mass="122317">MLKNFKPIGLMLFAGILCSPESIKADTTPIRPSVSISQQNGKVTGTVEDEFGPVAGASVIVKGTTNGIITDMDGNFTLEGVKQGNIIQISFIGYTTQEIKYTGQASINVKLMEDSQTLDEVVVTGFSGVQKAKTLTASAVTVKMESIAKLPVTSVSDGLGGRVAGIISQARSGAPGETSKIWIRGGSDILYVVDDVVMETEQGEVFFNRLRPEDIASMTILKDASATAVYGPRASDGVVVVTTKRGQEGSLDITVNQKFTLMTPSYRPKSMSSWDYVNMKNELYAANMEENPAYNTTQLSKYYMGHLSQQGYGRQEITDMVNQKYNMGYSLQDVNDLFNPFVTQGGDINNYYTYEDPWDWFNNTQPMTQTNISVRGGGERVRYYSSLGYLNQSGISDTYNYEQYNAIVNTEAFLLKDKSLRFTMNLNGIMAKKKQPEGGDGIFNSVLIEGDEIHSIPRNWTTGLDRAGGLDSRLRNGFNNTDDYRLQASMGLKWNIPWVEGLAASASLNFNHSYSMNKVFKHPEEGVYANPYATQENNFNPNDAHLTQTWNNYSLTTGIFQVDYNRSFGKHNLSAMANYQSQVRNTNKTMAKKYGYPTTFYPQIDGGSTMESMSGTEGQWGSASWVGRVSYDYDSKYLLQFSANYNGSLCYHPDKRWGFFYAISGGWVLTEESFIKDIINTDYINMFKIRAGYGVVGKELSEPFSYMNQYELSKTILTGENMSSSSAWKESNVSSNLTWGESQQISGGVDFGFFKDRLSGSFDTYLYLNKGDEMDMNPKLTYTPVLGLPNTPKMNAPYVTTHQGGVEFNLNWNDQIGDFTYKIGANYTYWDKITVRHTKEDTDYYYPNLTNLGKRNQVKTYTVAWQTNGLFTSYEDMYNSYLHFTRNHTLGTFRMQDINGDGVLNGGDQVWDERGGEVPQTLYGITLGLGWKDFSFEIFLQGAANVTGDVVSPARSQQDYYWKYAKYLWQESYTPSNPITNKLPLPTNSTYGWGYSFVDSWVYDASYLKLKNISVSYDLKRRVLKNVSYIKGLQLNFIANNVHTWVKKSNPFKNLTDPEYLPANSIWGGNKFGSYPTQRSFTLSATLTL</sequence>
<accession>A0ABR6KGS8</accession>
<dbReference type="InterPro" id="IPR008969">
    <property type="entry name" value="CarboxyPept-like_regulatory"/>
</dbReference>
<dbReference type="Pfam" id="PF07715">
    <property type="entry name" value="Plug"/>
    <property type="match status" value="1"/>
</dbReference>
<keyword evidence="1" id="KW-0813">Transport</keyword>
<reference evidence="3 4" key="1">
    <citation type="submission" date="2020-08" db="EMBL/GenBank/DDBJ databases">
        <title>Genomic Encyclopedia of Type Strains, Phase IV (KMG-IV): sequencing the most valuable type-strain genomes for metagenomic binning, comparative biology and taxonomic classification.</title>
        <authorList>
            <person name="Goeker M."/>
        </authorList>
    </citation>
    <scope>NUCLEOTIDE SEQUENCE [LARGE SCALE GENOMIC DNA]</scope>
    <source>
        <strain evidence="3 4">DSM 102983</strain>
    </source>
</reference>
<dbReference type="EMBL" id="JACHOC010000001">
    <property type="protein sequence ID" value="MBB4620665.1"/>
    <property type="molecule type" value="Genomic_DNA"/>
</dbReference>
<dbReference type="SUPFAM" id="SSF56935">
    <property type="entry name" value="Porins"/>
    <property type="match status" value="1"/>
</dbReference>
<evidence type="ECO:0000313" key="3">
    <source>
        <dbReference type="EMBL" id="MBB4620665.1"/>
    </source>
</evidence>
<keyword evidence="1" id="KW-1134">Transmembrane beta strand</keyword>
<proteinExistence type="inferred from homology"/>
<dbReference type="RefSeq" id="WP_122373560.1">
    <property type="nucleotide sequence ID" value="NZ_BMPB01000004.1"/>
</dbReference>
<keyword evidence="1" id="KW-0472">Membrane</keyword>
<feature type="domain" description="TonB-dependent receptor plug" evidence="2">
    <location>
        <begin position="133"/>
        <end position="238"/>
    </location>
</feature>
<dbReference type="InterPro" id="IPR023997">
    <property type="entry name" value="TonB-dep_OMP_SusC/RagA_CS"/>
</dbReference>
<gene>
    <name evidence="3" type="ORF">GGQ57_000539</name>
</gene>
<dbReference type="InterPro" id="IPR039426">
    <property type="entry name" value="TonB-dep_rcpt-like"/>
</dbReference>
<evidence type="ECO:0000259" key="2">
    <source>
        <dbReference type="Pfam" id="PF07715"/>
    </source>
</evidence>
<protein>
    <submittedName>
        <fullName evidence="3">TonB-linked SusC/RagA family outer membrane protein</fullName>
    </submittedName>
</protein>
<keyword evidence="1" id="KW-0998">Cell outer membrane</keyword>
<dbReference type="NCBIfam" id="TIGR04056">
    <property type="entry name" value="OMP_RagA_SusC"/>
    <property type="match status" value="1"/>
</dbReference>
<dbReference type="Gene3D" id="2.170.130.10">
    <property type="entry name" value="TonB-dependent receptor, plug domain"/>
    <property type="match status" value="1"/>
</dbReference>
<dbReference type="Pfam" id="PF13715">
    <property type="entry name" value="CarbopepD_reg_2"/>
    <property type="match status" value="1"/>
</dbReference>
<comment type="similarity">
    <text evidence="1">Belongs to the TonB-dependent receptor family.</text>
</comment>
<dbReference type="InterPro" id="IPR012910">
    <property type="entry name" value="Plug_dom"/>
</dbReference>
<name>A0ABR6KGS8_9BACT</name>
<dbReference type="Proteomes" id="UP000533637">
    <property type="component" value="Unassembled WGS sequence"/>
</dbReference>
<dbReference type="InterPro" id="IPR037066">
    <property type="entry name" value="Plug_dom_sf"/>
</dbReference>
<keyword evidence="4" id="KW-1185">Reference proteome</keyword>
<comment type="caution">
    <text evidence="3">The sequence shown here is derived from an EMBL/GenBank/DDBJ whole genome shotgun (WGS) entry which is preliminary data.</text>
</comment>
<dbReference type="NCBIfam" id="TIGR04057">
    <property type="entry name" value="SusC_RagA_signa"/>
    <property type="match status" value="1"/>
</dbReference>
<comment type="subcellular location">
    <subcellularLocation>
        <location evidence="1">Cell outer membrane</location>
        <topology evidence="1">Multi-pass membrane protein</topology>
    </subcellularLocation>
</comment>
<organism evidence="3 4">
    <name type="scientific">Parabacteroides faecis</name>
    <dbReference type="NCBI Taxonomy" id="1217282"/>
    <lineage>
        <taxon>Bacteria</taxon>
        <taxon>Pseudomonadati</taxon>
        <taxon>Bacteroidota</taxon>
        <taxon>Bacteroidia</taxon>
        <taxon>Bacteroidales</taxon>
        <taxon>Tannerellaceae</taxon>
        <taxon>Parabacteroides</taxon>
    </lineage>
</organism>
<dbReference type="SUPFAM" id="SSF49464">
    <property type="entry name" value="Carboxypeptidase regulatory domain-like"/>
    <property type="match status" value="1"/>
</dbReference>
<evidence type="ECO:0000256" key="1">
    <source>
        <dbReference type="PROSITE-ProRule" id="PRU01360"/>
    </source>
</evidence>
<dbReference type="InterPro" id="IPR023996">
    <property type="entry name" value="TonB-dep_OMP_SusC/RagA"/>
</dbReference>
<dbReference type="PROSITE" id="PS52016">
    <property type="entry name" value="TONB_DEPENDENT_REC_3"/>
    <property type="match status" value="1"/>
</dbReference>